<dbReference type="Proteomes" id="UP000001365">
    <property type="component" value="Chromosome"/>
</dbReference>
<gene>
    <name evidence="1" type="ordered locus">SEQ_0154</name>
</gene>
<protein>
    <submittedName>
        <fullName evidence="1">Hypothetical phage protein</fullName>
    </submittedName>
</protein>
<dbReference type="EMBL" id="FM204883">
    <property type="protein sequence ID" value="CAW92135.1"/>
    <property type="molecule type" value="Genomic_DNA"/>
</dbReference>
<sequence>MILTKDLAKKHLGCYVDRYRRNDVINGMFPKRIVELPDGRLYLRNPIGVYTKIEEDLDIDYIFKPIKVLEFLSETEVNDDTEI</sequence>
<reference evidence="1 2" key="1">
    <citation type="journal article" date="2009" name="PLoS Pathog.">
        <title>Genomic evidence for the evolution of Streptococcus equi: host restriction, increased virulence, and genetic exchange with human pathogens.</title>
        <authorList>
            <person name="Holden M.T.G."/>
            <person name="Heather Z."/>
            <person name="Paillot R."/>
            <person name="Steward K.F."/>
            <person name="Webb K."/>
            <person name="Ainslie F."/>
            <person name="Jourdan T."/>
            <person name="Bason N.C."/>
            <person name="Holroyd N.E."/>
            <person name="Mungall K."/>
            <person name="Quail M.A."/>
            <person name="Sanders M."/>
            <person name="Simmonds M."/>
            <person name="Willey D."/>
            <person name="Brooks K."/>
            <person name="Aanensen D.M."/>
            <person name="Spratt B.G."/>
            <person name="Jolley K.A."/>
            <person name="Maiden M.C.J."/>
            <person name="Kehoe M."/>
            <person name="Chanter N."/>
            <person name="Bentley S.D."/>
            <person name="Robinson C."/>
            <person name="Maskell D.J."/>
            <person name="Parkhill J."/>
            <person name="Waller A.S."/>
        </authorList>
    </citation>
    <scope>NUCLEOTIDE SEQUENCE [LARGE SCALE GENOMIC DNA]</scope>
    <source>
        <strain evidence="1 2">4047</strain>
    </source>
</reference>
<accession>C0MAH0</accession>
<evidence type="ECO:0000313" key="2">
    <source>
        <dbReference type="Proteomes" id="UP000001365"/>
    </source>
</evidence>
<dbReference type="HOGENOM" id="CLU_2541026_0_0_9"/>
<proteinExistence type="predicted"/>
<organism evidence="1 2">
    <name type="scientific">Streptococcus equi subsp. equi (strain 4047)</name>
    <dbReference type="NCBI Taxonomy" id="553482"/>
    <lineage>
        <taxon>Bacteria</taxon>
        <taxon>Bacillati</taxon>
        <taxon>Bacillota</taxon>
        <taxon>Bacilli</taxon>
        <taxon>Lactobacillales</taxon>
        <taxon>Streptococcaceae</taxon>
        <taxon>Streptococcus</taxon>
    </lineage>
</organism>
<dbReference type="KEGG" id="seu:SEQ_0154"/>
<dbReference type="RefSeq" id="WP_012678847.1">
    <property type="nucleotide sequence ID" value="NC_012471.1"/>
</dbReference>
<evidence type="ECO:0000313" key="1">
    <source>
        <dbReference type="EMBL" id="CAW92135.1"/>
    </source>
</evidence>
<dbReference type="AlphaFoldDB" id="C0MAH0"/>
<name>C0MAH0_STRE4</name>